<evidence type="ECO:0000313" key="2">
    <source>
        <dbReference type="Proteomes" id="UP000533533"/>
    </source>
</evidence>
<proteinExistence type="predicted"/>
<name>A0ABR6FL45_9BURK</name>
<comment type="caution">
    <text evidence="1">The sequence shown here is derived from an EMBL/GenBank/DDBJ whole genome shotgun (WGS) entry which is preliminary data.</text>
</comment>
<gene>
    <name evidence="1" type="ORF">FHX59_002582</name>
</gene>
<evidence type="ECO:0000313" key="1">
    <source>
        <dbReference type="EMBL" id="MBB2928161.1"/>
    </source>
</evidence>
<sequence>MPGIIGHEAVTLVKLHVRGPAVSRDTFLRWWLCKHASRVVARSEGRASRYERPHSIGQTEPCRPFCHPQACGIDPLAQHSKGRHDDWYDVRSGGRKVDDGIIDAPEPAFWGALMASVATRHPLLAHSRMPLDEAPRCGRITLTTARWKTNQPESR</sequence>
<dbReference type="Proteomes" id="UP000533533">
    <property type="component" value="Unassembled WGS sequence"/>
</dbReference>
<accession>A0ABR6FL45</accession>
<evidence type="ECO:0008006" key="3">
    <source>
        <dbReference type="Google" id="ProtNLM"/>
    </source>
</evidence>
<keyword evidence="2" id="KW-1185">Reference proteome</keyword>
<dbReference type="EMBL" id="JACHVZ010000006">
    <property type="protein sequence ID" value="MBB2928161.1"/>
    <property type="molecule type" value="Genomic_DNA"/>
</dbReference>
<dbReference type="RefSeq" id="WP_133253668.1">
    <property type="nucleotide sequence ID" value="NZ_JACHVZ010000006.1"/>
</dbReference>
<protein>
    <recommendedName>
        <fullName evidence="3">C2H2-type domain-containing protein</fullName>
    </recommendedName>
</protein>
<organism evidence="1 2">
    <name type="scientific">Paraburkholderia silvatlantica</name>
    <dbReference type="NCBI Taxonomy" id="321895"/>
    <lineage>
        <taxon>Bacteria</taxon>
        <taxon>Pseudomonadati</taxon>
        <taxon>Pseudomonadota</taxon>
        <taxon>Betaproteobacteria</taxon>
        <taxon>Burkholderiales</taxon>
        <taxon>Burkholderiaceae</taxon>
        <taxon>Paraburkholderia</taxon>
    </lineage>
</organism>
<reference evidence="1 2" key="1">
    <citation type="submission" date="2020-08" db="EMBL/GenBank/DDBJ databases">
        <title>Genomic Encyclopedia of Type Strains, Phase IV (KMG-V): Genome sequencing to study the core and pangenomes of soil and plant-associated prokaryotes.</title>
        <authorList>
            <person name="Whitman W."/>
        </authorList>
    </citation>
    <scope>NUCLEOTIDE SEQUENCE [LARGE SCALE GENOMIC DNA]</scope>
    <source>
        <strain evidence="1 2">SRMrh-85</strain>
    </source>
</reference>